<proteinExistence type="predicted"/>
<evidence type="ECO:0000256" key="1">
    <source>
        <dbReference type="SAM" id="MobiDB-lite"/>
    </source>
</evidence>
<dbReference type="HOGENOM" id="CLU_2132910_0_0_1"/>
<feature type="region of interest" description="Disordered" evidence="1">
    <location>
        <begin position="73"/>
        <end position="113"/>
    </location>
</feature>
<feature type="compositionally biased region" description="Polar residues" evidence="1">
    <location>
        <begin position="83"/>
        <end position="95"/>
    </location>
</feature>
<protein>
    <submittedName>
        <fullName evidence="2">Uncharacterized protein</fullName>
    </submittedName>
</protein>
<evidence type="ECO:0000313" key="2">
    <source>
        <dbReference type="EMBL" id="KIL55502.1"/>
    </source>
</evidence>
<dbReference type="InParanoid" id="A0A0C2W344"/>
<gene>
    <name evidence="2" type="ORF">M378DRAFT_182220</name>
</gene>
<evidence type="ECO:0000313" key="3">
    <source>
        <dbReference type="Proteomes" id="UP000054549"/>
    </source>
</evidence>
<dbReference type="Proteomes" id="UP000054549">
    <property type="component" value="Unassembled WGS sequence"/>
</dbReference>
<keyword evidence="3" id="KW-1185">Reference proteome</keyword>
<dbReference type="AlphaFoldDB" id="A0A0C2W344"/>
<organism evidence="2 3">
    <name type="scientific">Amanita muscaria (strain Koide BX008)</name>
    <dbReference type="NCBI Taxonomy" id="946122"/>
    <lineage>
        <taxon>Eukaryota</taxon>
        <taxon>Fungi</taxon>
        <taxon>Dikarya</taxon>
        <taxon>Basidiomycota</taxon>
        <taxon>Agaricomycotina</taxon>
        <taxon>Agaricomycetes</taxon>
        <taxon>Agaricomycetidae</taxon>
        <taxon>Agaricales</taxon>
        <taxon>Pluteineae</taxon>
        <taxon>Amanitaceae</taxon>
        <taxon>Amanita</taxon>
    </lineage>
</organism>
<reference evidence="2 3" key="1">
    <citation type="submission" date="2014-04" db="EMBL/GenBank/DDBJ databases">
        <title>Evolutionary Origins and Diversification of the Mycorrhizal Mutualists.</title>
        <authorList>
            <consortium name="DOE Joint Genome Institute"/>
            <consortium name="Mycorrhizal Genomics Consortium"/>
            <person name="Kohler A."/>
            <person name="Kuo A."/>
            <person name="Nagy L.G."/>
            <person name="Floudas D."/>
            <person name="Copeland A."/>
            <person name="Barry K.W."/>
            <person name="Cichocki N."/>
            <person name="Veneault-Fourrey C."/>
            <person name="LaButti K."/>
            <person name="Lindquist E.A."/>
            <person name="Lipzen A."/>
            <person name="Lundell T."/>
            <person name="Morin E."/>
            <person name="Murat C."/>
            <person name="Riley R."/>
            <person name="Ohm R."/>
            <person name="Sun H."/>
            <person name="Tunlid A."/>
            <person name="Henrissat B."/>
            <person name="Grigoriev I.V."/>
            <person name="Hibbett D.S."/>
            <person name="Martin F."/>
        </authorList>
    </citation>
    <scope>NUCLEOTIDE SEQUENCE [LARGE SCALE GENOMIC DNA]</scope>
    <source>
        <strain evidence="2 3">Koide BX008</strain>
    </source>
</reference>
<sequence>MHMSHDKDQKITTRPQAIVIPQSSCHTSSRDCGCHFSFKNKSWTWTRTQVDHGIIYLLVVWMNDDYKNEYNSGIGNNHDDSIIDSTTESQKQTLMANEKCGRRTRQSRNTVKS</sequence>
<dbReference type="EMBL" id="KN818508">
    <property type="protein sequence ID" value="KIL55502.1"/>
    <property type="molecule type" value="Genomic_DNA"/>
</dbReference>
<accession>A0A0C2W344</accession>
<name>A0A0C2W344_AMAMK</name>